<organism evidence="8 9">
    <name type="scientific">Fulvitalea axinellae</name>
    <dbReference type="NCBI Taxonomy" id="1182444"/>
    <lineage>
        <taxon>Bacteria</taxon>
        <taxon>Pseudomonadati</taxon>
        <taxon>Bacteroidota</taxon>
        <taxon>Cytophagia</taxon>
        <taxon>Cytophagales</taxon>
        <taxon>Persicobacteraceae</taxon>
        <taxon>Fulvitalea</taxon>
    </lineage>
</organism>
<evidence type="ECO:0000256" key="6">
    <source>
        <dbReference type="SAM" id="Phobius"/>
    </source>
</evidence>
<feature type="domain" description="RagB/SusD" evidence="7">
    <location>
        <begin position="336"/>
        <end position="488"/>
    </location>
</feature>
<evidence type="ECO:0000256" key="1">
    <source>
        <dbReference type="ARBA" id="ARBA00004442"/>
    </source>
</evidence>
<dbReference type="Proteomes" id="UP001348817">
    <property type="component" value="Chromosome"/>
</dbReference>
<gene>
    <name evidence="8" type="ORF">FUAX_25590</name>
</gene>
<comment type="subcellular location">
    <subcellularLocation>
        <location evidence="1">Cell outer membrane</location>
    </subcellularLocation>
</comment>
<accession>A0AAU9CT02</accession>
<reference evidence="8 9" key="1">
    <citation type="submission" date="2021-12" db="EMBL/GenBank/DDBJ databases">
        <title>Genome sequencing of bacteria with rrn-lacking chromosome and rrn-plasmid.</title>
        <authorList>
            <person name="Anda M."/>
            <person name="Iwasaki W."/>
        </authorList>
    </citation>
    <scope>NUCLEOTIDE SEQUENCE [LARGE SCALE GENOMIC DNA]</scope>
    <source>
        <strain evidence="8 9">DSM 100852</strain>
    </source>
</reference>
<feature type="transmembrane region" description="Helical" evidence="6">
    <location>
        <begin position="7"/>
        <end position="28"/>
    </location>
</feature>
<evidence type="ECO:0000256" key="3">
    <source>
        <dbReference type="ARBA" id="ARBA00022729"/>
    </source>
</evidence>
<dbReference type="GO" id="GO:0009279">
    <property type="term" value="C:cell outer membrane"/>
    <property type="evidence" value="ECO:0007669"/>
    <property type="project" value="UniProtKB-SubCell"/>
</dbReference>
<keyword evidence="6" id="KW-1133">Transmembrane helix</keyword>
<sequence>MTRKRLIFARCLGMIVLSFLLGGCFWSLEPVSEDKETEEDFFKNEDDVMLALYGAYGKLAVWQAPGKDSGRFIFSEATTDEFYCSWSDWEWPRWSEFSWTPVNSASTRFWQPYKMTDCTSIIWKINNTKMNPLNRPRVLAELRLMRALWAWHHYDLFGPVPVLTNPEYLKKDGPDYKPKRPDKAWMVNFIMTEAMESANDLPVAVEEFEYGRLTRGVAYMLALKLSVHEKDWRSVADLCEKIISLNQYALQESYASIFHVENERNSEIIWAIPCLVSFRSNSWLRAVYPFDYQSPDGNLVEKIGGYKMPWAVYDRVFTDPADKRLEVLWENYPVGDGEVESARKYKGALPVKYSEDPEGLGGDQGTDYVVWRFADVLLYKAEALANLAGFPSAEALDALNQVRDRAGIETVEGGEIPDLDSFNAFILDERLRELWMEGVRRQDLIRHGKFVEEARKRGSSEASEKHLLLPIPQYAIDENENLAQNPGY</sequence>
<evidence type="ECO:0000256" key="2">
    <source>
        <dbReference type="ARBA" id="ARBA00006275"/>
    </source>
</evidence>
<keyword evidence="9" id="KW-1185">Reference proteome</keyword>
<keyword evidence="4 6" id="KW-0472">Membrane</keyword>
<name>A0AAU9CT02_9BACT</name>
<evidence type="ECO:0000313" key="9">
    <source>
        <dbReference type="Proteomes" id="UP001348817"/>
    </source>
</evidence>
<evidence type="ECO:0000256" key="5">
    <source>
        <dbReference type="ARBA" id="ARBA00023237"/>
    </source>
</evidence>
<comment type="similarity">
    <text evidence="2">Belongs to the SusD family.</text>
</comment>
<dbReference type="AlphaFoldDB" id="A0AAU9CT02"/>
<keyword evidence="6" id="KW-0812">Transmembrane</keyword>
<keyword evidence="3" id="KW-0732">Signal</keyword>
<keyword evidence="5" id="KW-0998">Cell outer membrane</keyword>
<protein>
    <submittedName>
        <fullName evidence="8">Membrane protein</fullName>
    </submittedName>
</protein>
<dbReference type="RefSeq" id="WP_338391702.1">
    <property type="nucleotide sequence ID" value="NZ_AP025314.1"/>
</dbReference>
<dbReference type="Pfam" id="PF07980">
    <property type="entry name" value="SusD_RagB"/>
    <property type="match status" value="1"/>
</dbReference>
<dbReference type="InterPro" id="IPR012944">
    <property type="entry name" value="SusD_RagB_dom"/>
</dbReference>
<dbReference type="SUPFAM" id="SSF48452">
    <property type="entry name" value="TPR-like"/>
    <property type="match status" value="1"/>
</dbReference>
<dbReference type="PROSITE" id="PS51257">
    <property type="entry name" value="PROKAR_LIPOPROTEIN"/>
    <property type="match status" value="1"/>
</dbReference>
<dbReference type="EMBL" id="AP025314">
    <property type="protein sequence ID" value="BDD10127.1"/>
    <property type="molecule type" value="Genomic_DNA"/>
</dbReference>
<dbReference type="Gene3D" id="1.25.40.390">
    <property type="match status" value="1"/>
</dbReference>
<proteinExistence type="inferred from homology"/>
<dbReference type="KEGG" id="fax:FUAX_25590"/>
<evidence type="ECO:0000256" key="4">
    <source>
        <dbReference type="ARBA" id="ARBA00023136"/>
    </source>
</evidence>
<evidence type="ECO:0000259" key="7">
    <source>
        <dbReference type="Pfam" id="PF07980"/>
    </source>
</evidence>
<evidence type="ECO:0000313" key="8">
    <source>
        <dbReference type="EMBL" id="BDD10127.1"/>
    </source>
</evidence>
<dbReference type="InterPro" id="IPR011990">
    <property type="entry name" value="TPR-like_helical_dom_sf"/>
</dbReference>